<gene>
    <name evidence="5" type="primary">inlJ_7</name>
    <name evidence="4" type="ORF">HQ38_01950</name>
    <name evidence="5" type="ORF">NCTC12858_00538</name>
</gene>
<dbReference type="EMBL" id="JQJC01000006">
    <property type="protein sequence ID" value="KGN96375.1"/>
    <property type="molecule type" value="Genomic_DNA"/>
</dbReference>
<feature type="signal peptide" evidence="3">
    <location>
        <begin position="1"/>
        <end position="27"/>
    </location>
</feature>
<dbReference type="STRING" id="393921.HQ45_05685"/>
<dbReference type="EMBL" id="LS483447">
    <property type="protein sequence ID" value="SQH72711.1"/>
    <property type="molecule type" value="Genomic_DNA"/>
</dbReference>
<accession>A0A0A2FJP8</accession>
<dbReference type="eggNOG" id="COG4886">
    <property type="taxonomic scope" value="Bacteria"/>
</dbReference>
<sequence length="360" mass="40680">MKKISLRSLGVIFIALFAALSFSQVHAENYISFKTKKQPGEGVFVRLYIIATGKVEFEGIDGSSFVNKKFCNYTLNSQEVKIKGDISWFYCYENDITELDVSNCPNLSVLLCYKNEIEKLDVTANENLESLRCHKNKIKELDLSKSSSLKNLECSNNPIEKVDVSQCLNLREIDCHATKVRTIDFSNNTHVRDVRVFLNEIPEYEMLHLVRTLPMRKYDQLKGKEGKFYVVESRDKLNREEKNVCNTDAVKIAGDKNWLVLDYSNGKNQGKGVIYPGVKPSDIELAEDANYAVYPNPAQDYVIVATYPFAEVRLLAMNAECLLTTVADSDGLARLNLAKVSDGHYVIISGDKVFKLTVAH</sequence>
<evidence type="ECO:0000256" key="2">
    <source>
        <dbReference type="ARBA" id="ARBA00022737"/>
    </source>
</evidence>
<dbReference type="Gene3D" id="3.80.10.10">
    <property type="entry name" value="Ribonuclease Inhibitor"/>
    <property type="match status" value="1"/>
</dbReference>
<evidence type="ECO:0000313" key="7">
    <source>
        <dbReference type="Proteomes" id="UP000249300"/>
    </source>
</evidence>
<keyword evidence="3" id="KW-0732">Signal</keyword>
<dbReference type="Proteomes" id="UP000249300">
    <property type="component" value="Chromosome 1"/>
</dbReference>
<dbReference type="SUPFAM" id="SSF52058">
    <property type="entry name" value="L domain-like"/>
    <property type="match status" value="1"/>
</dbReference>
<organism evidence="4 6">
    <name type="scientific">Porphyromonas crevioricanis</name>
    <dbReference type="NCBI Taxonomy" id="393921"/>
    <lineage>
        <taxon>Bacteria</taxon>
        <taxon>Pseudomonadati</taxon>
        <taxon>Bacteroidota</taxon>
        <taxon>Bacteroidia</taxon>
        <taxon>Bacteroidales</taxon>
        <taxon>Porphyromonadaceae</taxon>
        <taxon>Porphyromonas</taxon>
    </lineage>
</organism>
<evidence type="ECO:0000313" key="6">
    <source>
        <dbReference type="Proteomes" id="UP000030136"/>
    </source>
</evidence>
<dbReference type="Proteomes" id="UP000030136">
    <property type="component" value="Unassembled WGS sequence"/>
</dbReference>
<proteinExistence type="predicted"/>
<dbReference type="GO" id="GO:0035591">
    <property type="term" value="F:signaling adaptor activity"/>
    <property type="evidence" value="ECO:0007669"/>
    <property type="project" value="TreeGrafter"/>
</dbReference>
<evidence type="ECO:0000313" key="4">
    <source>
        <dbReference type="EMBL" id="KGN96375.1"/>
    </source>
</evidence>
<dbReference type="InterPro" id="IPR032675">
    <property type="entry name" value="LRR_dom_sf"/>
</dbReference>
<dbReference type="KEGG" id="pcre:NCTC12858_00538"/>
<dbReference type="OrthoDB" id="1014625at2"/>
<dbReference type="PANTHER" id="PTHR47566">
    <property type="match status" value="1"/>
</dbReference>
<dbReference type="RefSeq" id="WP_023938073.1">
    <property type="nucleotide sequence ID" value="NZ_FUXH01000012.1"/>
</dbReference>
<keyword evidence="7" id="KW-1185">Reference proteome</keyword>
<protein>
    <submittedName>
        <fullName evidence="5">Internalin-J</fullName>
    </submittedName>
</protein>
<evidence type="ECO:0000256" key="3">
    <source>
        <dbReference type="SAM" id="SignalP"/>
    </source>
</evidence>
<dbReference type="AlphaFoldDB" id="A0A0A2FJP8"/>
<keyword evidence="1" id="KW-0433">Leucine-rich repeat</keyword>
<reference evidence="4 6" key="1">
    <citation type="submission" date="2014-08" db="EMBL/GenBank/DDBJ databases">
        <title>Porphyromonas crevioricanis strain:COT-253_OH1447 Genome sequencing.</title>
        <authorList>
            <person name="Wallis C."/>
            <person name="Deusch O."/>
            <person name="O'Flynn C."/>
            <person name="Davis I."/>
            <person name="Jospin G."/>
            <person name="Darling A.E."/>
            <person name="Coil D.A."/>
            <person name="Alexiev A."/>
            <person name="Horsfall A."/>
            <person name="Kirkwood N."/>
            <person name="Harris S."/>
            <person name="Eisen J.A."/>
        </authorList>
    </citation>
    <scope>NUCLEOTIDE SEQUENCE [LARGE SCALE GENOMIC DNA]</scope>
    <source>
        <strain evidence="6">COT-253 OH1447</strain>
        <strain evidence="4">COT-253_OH1447</strain>
    </source>
</reference>
<evidence type="ECO:0000256" key="1">
    <source>
        <dbReference type="ARBA" id="ARBA00022614"/>
    </source>
</evidence>
<reference evidence="5 7" key="2">
    <citation type="submission" date="2018-06" db="EMBL/GenBank/DDBJ databases">
        <authorList>
            <consortium name="Pathogen Informatics"/>
            <person name="Doyle S."/>
        </authorList>
    </citation>
    <scope>NUCLEOTIDE SEQUENCE [LARGE SCALE GENOMIC DNA]</scope>
    <source>
        <strain evidence="5 7">NCTC12858</strain>
    </source>
</reference>
<feature type="chain" id="PRO_5043118620" evidence="3">
    <location>
        <begin position="28"/>
        <end position="360"/>
    </location>
</feature>
<name>A0A0A2FJP8_9PORP</name>
<dbReference type="PANTHER" id="PTHR47566:SF1">
    <property type="entry name" value="PROTEIN NUD1"/>
    <property type="match status" value="1"/>
</dbReference>
<dbReference type="InterPro" id="IPR052574">
    <property type="entry name" value="CDIRP"/>
</dbReference>
<keyword evidence="2" id="KW-0677">Repeat</keyword>
<evidence type="ECO:0000313" key="5">
    <source>
        <dbReference type="EMBL" id="SQH72711.1"/>
    </source>
</evidence>